<dbReference type="Gene3D" id="1.10.10.10">
    <property type="entry name" value="Winged helix-like DNA-binding domain superfamily/Winged helix DNA-binding domain"/>
    <property type="match status" value="1"/>
</dbReference>
<name>A0ABS2CLP3_9MICO</name>
<proteinExistence type="predicted"/>
<comment type="caution">
    <text evidence="2">The sequence shown here is derived from an EMBL/GenBank/DDBJ whole genome shotgun (WGS) entry which is preliminary data.</text>
</comment>
<keyword evidence="3" id="KW-1185">Reference proteome</keyword>
<organism evidence="2 3">
    <name type="scientific">Phycicoccus sonneratiae</name>
    <dbReference type="NCBI Taxonomy" id="2807628"/>
    <lineage>
        <taxon>Bacteria</taxon>
        <taxon>Bacillati</taxon>
        <taxon>Actinomycetota</taxon>
        <taxon>Actinomycetes</taxon>
        <taxon>Micrococcales</taxon>
        <taxon>Intrasporangiaceae</taxon>
        <taxon>Phycicoccus</taxon>
    </lineage>
</organism>
<evidence type="ECO:0000313" key="3">
    <source>
        <dbReference type="Proteomes" id="UP001430172"/>
    </source>
</evidence>
<dbReference type="InterPro" id="IPR000835">
    <property type="entry name" value="HTH_MarR-typ"/>
</dbReference>
<sequence length="173" mass="18674">MTPEPTATADPVPWLDDDQLRDWKSLMSLVAALPSALDVQLKRDSGLNSFEYHVLVALSAAPHATLQLSELAMLSRGSLSRLSHAAGRLEADGWITRSTCTGAGPRRVEARLTEAGWDKLRESAPGHVREARRLVVDVLSAEELRALGVAARKVARAAGMDLEPVDESPLSEC</sequence>
<feature type="domain" description="HTH marR-type" evidence="1">
    <location>
        <begin position="19"/>
        <end position="156"/>
    </location>
</feature>
<dbReference type="SUPFAM" id="SSF46785">
    <property type="entry name" value="Winged helix' DNA-binding domain"/>
    <property type="match status" value="1"/>
</dbReference>
<dbReference type="RefSeq" id="WP_204131228.1">
    <property type="nucleotide sequence ID" value="NZ_JAFDVD010000010.1"/>
</dbReference>
<evidence type="ECO:0000259" key="1">
    <source>
        <dbReference type="PROSITE" id="PS50995"/>
    </source>
</evidence>
<dbReference type="PROSITE" id="PS50995">
    <property type="entry name" value="HTH_MARR_2"/>
    <property type="match status" value="1"/>
</dbReference>
<dbReference type="InterPro" id="IPR036388">
    <property type="entry name" value="WH-like_DNA-bd_sf"/>
</dbReference>
<gene>
    <name evidence="2" type="ORF">JQN70_10160</name>
</gene>
<dbReference type="EMBL" id="JAFDVD010000010">
    <property type="protein sequence ID" value="MBM6400748.1"/>
    <property type="molecule type" value="Genomic_DNA"/>
</dbReference>
<dbReference type="InterPro" id="IPR036390">
    <property type="entry name" value="WH_DNA-bd_sf"/>
</dbReference>
<reference evidence="2" key="1">
    <citation type="submission" date="2021-02" db="EMBL/GenBank/DDBJ databases">
        <title>Phycicoccus sp. MQZ13P-5T, whole genome shotgun sequence.</title>
        <authorList>
            <person name="Tuo L."/>
        </authorList>
    </citation>
    <scope>NUCLEOTIDE SEQUENCE</scope>
    <source>
        <strain evidence="2">MQZ13P-5</strain>
    </source>
</reference>
<protein>
    <submittedName>
        <fullName evidence="2">MarR family transcriptional regulator</fullName>
    </submittedName>
</protein>
<dbReference type="Proteomes" id="UP001430172">
    <property type="component" value="Unassembled WGS sequence"/>
</dbReference>
<evidence type="ECO:0000313" key="2">
    <source>
        <dbReference type="EMBL" id="MBM6400748.1"/>
    </source>
</evidence>
<dbReference type="SMART" id="SM00347">
    <property type="entry name" value="HTH_MARR"/>
    <property type="match status" value="1"/>
</dbReference>
<accession>A0ABS2CLP3</accession>